<reference evidence="2" key="1">
    <citation type="submission" date="2013-01" db="EMBL/GenBank/DDBJ databases">
        <title>Draft Genome Sequence of a Mulberry Tree, Morus notabilis C.K. Schneid.</title>
        <authorList>
            <person name="He N."/>
            <person name="Zhao S."/>
        </authorList>
    </citation>
    <scope>NUCLEOTIDE SEQUENCE</scope>
</reference>
<proteinExistence type="predicted"/>
<gene>
    <name evidence="1" type="ORF">L484_019015</name>
</gene>
<dbReference type="EMBL" id="KE344182">
    <property type="protein sequence ID" value="EXB54456.1"/>
    <property type="molecule type" value="Genomic_DNA"/>
</dbReference>
<sequence length="111" mass="11554">MIIWPSPVGPEDSALMVVTMMVAVAYGGQGKVFMTPKYFVDEMLRSHSFFAGSVGGLGFEGSSTSSSQFEEINGGFYVNSGGSSVATATPNIGINQATQGDDALERGSDQS</sequence>
<protein>
    <submittedName>
        <fullName evidence="1">Uncharacterized protein</fullName>
    </submittedName>
</protein>
<keyword evidence="2" id="KW-1185">Reference proteome</keyword>
<evidence type="ECO:0000313" key="2">
    <source>
        <dbReference type="Proteomes" id="UP000030645"/>
    </source>
</evidence>
<dbReference type="Proteomes" id="UP000030645">
    <property type="component" value="Unassembled WGS sequence"/>
</dbReference>
<organism evidence="1 2">
    <name type="scientific">Morus notabilis</name>
    <dbReference type="NCBI Taxonomy" id="981085"/>
    <lineage>
        <taxon>Eukaryota</taxon>
        <taxon>Viridiplantae</taxon>
        <taxon>Streptophyta</taxon>
        <taxon>Embryophyta</taxon>
        <taxon>Tracheophyta</taxon>
        <taxon>Spermatophyta</taxon>
        <taxon>Magnoliopsida</taxon>
        <taxon>eudicotyledons</taxon>
        <taxon>Gunneridae</taxon>
        <taxon>Pentapetalae</taxon>
        <taxon>rosids</taxon>
        <taxon>fabids</taxon>
        <taxon>Rosales</taxon>
        <taxon>Moraceae</taxon>
        <taxon>Moreae</taxon>
        <taxon>Morus</taxon>
    </lineage>
</organism>
<name>W9QU42_9ROSA</name>
<evidence type="ECO:0000313" key="1">
    <source>
        <dbReference type="EMBL" id="EXB54456.1"/>
    </source>
</evidence>
<accession>W9QU42</accession>
<dbReference type="AlphaFoldDB" id="W9QU42"/>